<keyword evidence="3" id="KW-1185">Reference proteome</keyword>
<evidence type="ECO:0000256" key="1">
    <source>
        <dbReference type="SAM" id="MobiDB-lite"/>
    </source>
</evidence>
<dbReference type="HOGENOM" id="CLU_103523_0_0_1"/>
<dbReference type="PANTHER" id="PTHR34066">
    <property type="entry name" value="GROWTH FACTOR 2"/>
    <property type="match status" value="1"/>
</dbReference>
<dbReference type="PANTHER" id="PTHR34066:SF1">
    <property type="entry name" value="DUF1764 FAMILY PROTEIN"/>
    <property type="match status" value="1"/>
</dbReference>
<evidence type="ECO:0000313" key="2">
    <source>
        <dbReference type="EMBL" id="EJU03484.1"/>
    </source>
</evidence>
<name>M5G475_DACPD</name>
<feature type="compositionally biased region" description="Polar residues" evidence="1">
    <location>
        <begin position="105"/>
        <end position="118"/>
    </location>
</feature>
<dbReference type="GeneID" id="63683186"/>
<organism evidence="2 3">
    <name type="scientific">Dacryopinax primogenitus (strain DJM 731)</name>
    <name type="common">Brown rot fungus</name>
    <dbReference type="NCBI Taxonomy" id="1858805"/>
    <lineage>
        <taxon>Eukaryota</taxon>
        <taxon>Fungi</taxon>
        <taxon>Dikarya</taxon>
        <taxon>Basidiomycota</taxon>
        <taxon>Agaricomycotina</taxon>
        <taxon>Dacrymycetes</taxon>
        <taxon>Dacrymycetales</taxon>
        <taxon>Dacrymycetaceae</taxon>
        <taxon>Dacryopinax</taxon>
    </lineage>
</organism>
<dbReference type="Pfam" id="PF08576">
    <property type="entry name" value="DUF1764"/>
    <property type="match status" value="1"/>
</dbReference>
<sequence length="178" mass="19683">MNVRSWQGATLFSVAWRHCHRESPCAPSGTSTSKPARLAAASSPANGLKKKKKQKKAEEAKAGSEQASKDVVTDTTPNPEPKPLKRPAETIVDPSLPRLSKKPKFSSNPLTNASLTTKSKPRKKPELDEEERAFRDSRGNEPRRKTEEGWNVYKEDELGIGKEGGDTPLCPFDYDCCF</sequence>
<reference evidence="2 3" key="1">
    <citation type="journal article" date="2012" name="Science">
        <title>The Paleozoic origin of enzymatic lignin decomposition reconstructed from 31 fungal genomes.</title>
        <authorList>
            <person name="Floudas D."/>
            <person name="Binder M."/>
            <person name="Riley R."/>
            <person name="Barry K."/>
            <person name="Blanchette R.A."/>
            <person name="Henrissat B."/>
            <person name="Martinez A.T."/>
            <person name="Otillar R."/>
            <person name="Spatafora J.W."/>
            <person name="Yadav J.S."/>
            <person name="Aerts A."/>
            <person name="Benoit I."/>
            <person name="Boyd A."/>
            <person name="Carlson A."/>
            <person name="Copeland A."/>
            <person name="Coutinho P.M."/>
            <person name="de Vries R.P."/>
            <person name="Ferreira P."/>
            <person name="Findley K."/>
            <person name="Foster B."/>
            <person name="Gaskell J."/>
            <person name="Glotzer D."/>
            <person name="Gorecki P."/>
            <person name="Heitman J."/>
            <person name="Hesse C."/>
            <person name="Hori C."/>
            <person name="Igarashi K."/>
            <person name="Jurgens J.A."/>
            <person name="Kallen N."/>
            <person name="Kersten P."/>
            <person name="Kohler A."/>
            <person name="Kuees U."/>
            <person name="Kumar T.K.A."/>
            <person name="Kuo A."/>
            <person name="LaButti K."/>
            <person name="Larrondo L.F."/>
            <person name="Lindquist E."/>
            <person name="Ling A."/>
            <person name="Lombard V."/>
            <person name="Lucas S."/>
            <person name="Lundell T."/>
            <person name="Martin R."/>
            <person name="McLaughlin D.J."/>
            <person name="Morgenstern I."/>
            <person name="Morin E."/>
            <person name="Murat C."/>
            <person name="Nagy L.G."/>
            <person name="Nolan M."/>
            <person name="Ohm R.A."/>
            <person name="Patyshakuliyeva A."/>
            <person name="Rokas A."/>
            <person name="Ruiz-Duenas F.J."/>
            <person name="Sabat G."/>
            <person name="Salamov A."/>
            <person name="Samejima M."/>
            <person name="Schmutz J."/>
            <person name="Slot J.C."/>
            <person name="St John F."/>
            <person name="Stenlid J."/>
            <person name="Sun H."/>
            <person name="Sun S."/>
            <person name="Syed K."/>
            <person name="Tsang A."/>
            <person name="Wiebenga A."/>
            <person name="Young D."/>
            <person name="Pisabarro A."/>
            <person name="Eastwood D.C."/>
            <person name="Martin F."/>
            <person name="Cullen D."/>
            <person name="Grigoriev I.V."/>
            <person name="Hibbett D.S."/>
        </authorList>
    </citation>
    <scope>NUCLEOTIDE SEQUENCE [LARGE SCALE GENOMIC DNA]</scope>
    <source>
        <strain evidence="2 3">DJM-731 SS1</strain>
    </source>
</reference>
<feature type="region of interest" description="Disordered" evidence="1">
    <location>
        <begin position="22"/>
        <end position="148"/>
    </location>
</feature>
<proteinExistence type="predicted"/>
<dbReference type="AlphaFoldDB" id="M5G475"/>
<gene>
    <name evidence="2" type="ORF">DACRYDRAFT_105645</name>
</gene>
<feature type="compositionally biased region" description="Basic and acidic residues" evidence="1">
    <location>
        <begin position="132"/>
        <end position="148"/>
    </location>
</feature>
<dbReference type="OMA" id="PLCPFDY"/>
<dbReference type="EMBL" id="JH795859">
    <property type="protein sequence ID" value="EJU03484.1"/>
    <property type="molecule type" value="Genomic_DNA"/>
</dbReference>
<dbReference type="Proteomes" id="UP000030653">
    <property type="component" value="Unassembled WGS sequence"/>
</dbReference>
<dbReference type="RefSeq" id="XP_040630378.1">
    <property type="nucleotide sequence ID" value="XM_040768124.1"/>
</dbReference>
<accession>M5G475</accession>
<evidence type="ECO:0000313" key="3">
    <source>
        <dbReference type="Proteomes" id="UP000030653"/>
    </source>
</evidence>
<protein>
    <submittedName>
        <fullName evidence="2">DUF1764-domain-containing protein</fullName>
    </submittedName>
</protein>
<feature type="compositionally biased region" description="Basic and acidic residues" evidence="1">
    <location>
        <begin position="56"/>
        <end position="72"/>
    </location>
</feature>
<dbReference type="OrthoDB" id="20835at2759"/>
<dbReference type="InterPro" id="IPR013885">
    <property type="entry name" value="DUF1764_euk"/>
</dbReference>